<dbReference type="SUPFAM" id="SSF52540">
    <property type="entry name" value="P-loop containing nucleoside triphosphate hydrolases"/>
    <property type="match status" value="1"/>
</dbReference>
<reference evidence="4" key="1">
    <citation type="submission" date="2021-02" db="EMBL/GenBank/DDBJ databases">
        <authorList>
            <person name="Nowell W R."/>
        </authorList>
    </citation>
    <scope>NUCLEOTIDE SEQUENCE</scope>
</reference>
<name>A0A815FDL0_9BILA</name>
<evidence type="ECO:0000259" key="2">
    <source>
        <dbReference type="Pfam" id="PF05729"/>
    </source>
</evidence>
<dbReference type="EMBL" id="CAJNOQ010013535">
    <property type="protein sequence ID" value="CAF1323691.1"/>
    <property type="molecule type" value="Genomic_DNA"/>
</dbReference>
<dbReference type="InterPro" id="IPR007111">
    <property type="entry name" value="NACHT_NTPase"/>
</dbReference>
<dbReference type="Proteomes" id="UP000663829">
    <property type="component" value="Unassembled WGS sequence"/>
</dbReference>
<feature type="domain" description="NACHT" evidence="2">
    <location>
        <begin position="633"/>
        <end position="790"/>
    </location>
</feature>
<dbReference type="EMBL" id="CAJOBA010011364">
    <property type="protein sequence ID" value="CAF3870175.1"/>
    <property type="molecule type" value="Genomic_DNA"/>
</dbReference>
<evidence type="ECO:0000313" key="6">
    <source>
        <dbReference type="EMBL" id="CAF4171687.1"/>
    </source>
</evidence>
<sequence length="1579" mass="185735">MSSKKHKTSKSTAKKVDKKHSCEISDLTEAGKTQKEASDSHNPNHFTKDLSTIADEGSENLSVENMNDINNLCYQTKGFPDNSHGTYFEMRMFIVCCMNIMKKNYKNFLLASGVEYADGFDDIVLIHNNSIFMVQVKHGQVNQQYRMDDNQFKGGKGSPLGLEQYFQAYINVKKNIKMEQISKLLTGEPINISMVICTNMLFEDNILEKYFEKIPMNDEHTSLLKLDNEYEYVYKFQQSIIDYFQNDPTKCSVNPKNKNKQTSDGLILNNNDVDKNKVNNIKHKQQSYVNLLKKIFADDNPEDVAKFFSHTIFALGFPDEQETLDNRLNNELNNLCNMNLPNRNENLIDKTLLVKFLGWMFNRFSRIRNTHSCTYLTSSELKEVFQCLTESTNINDNRFLTGITYALRTNIESYNYQIIENEIIAPNLLDFIVTDNQPYFWCSSSSDNNIRLTTVQIYNYLLNNSVKNIFVCCSSMISNNHIRDTLISVMNEQKSYLLIECNTNINYDFLEKQKISKIIFILQDKSASSTEILPPCYENFPDLKNKNISFQGREMKLNDFINNVSSSHRQKLFSLNILDSLLSSITSISTIGESIVKPNKFALDIYIKRRLKQKDEIDYISEDDFRLRSSLTIVSAEPGMGKTTFLNHKLHIIEPASNIKYLWKIRINVSSYKIIIDNVKKLESTKDVIAFLSLLEENEISKHFLEQYFNKLSDQHKLFVIIDGFDEVNHDDQIKLIDLVKCLIKNDMIVLITTRQNKLHILEEKFQSSSIFSFEDMLTEDQETYLINYWRLNHNSSTENEFNYQNACLDARAGKLIKLLNQNITKQERYLLGIPLICFMLAEAYPPLTNEEELSIRFDVFSLFQTFVNKKIEIYFNKQKLQQIDKVLQSIFHGYIIKIYQCLSFYYLFQNLTFNTGYKNLLNLFNDNFNFNEQMTEKSLLFSILTDNDVESINRIGIAEVINNEKIQFTHRTFAEYFVSTLFLSLLSSTNDYYYNICKEFLIYQIFKSSNEQINFFMNTRQRTNDIVNKRWNEIKEKQLIKYNSKFVFYMKFEEEKSRLQRQDCIKTIKDIRSTYYWIKDNTRSGNKKSRIINTYNIFRILQNKYSKSLEHLEYNHCQQDIRLIAQILKHETICDKIKCNCIKILDIIISQLFYLDKEKRHKILNLIDQLITKDLDIKSYSVINTWSKIYDEVDKKLTLSNCTDNIEEKYQWLFLYVFPNLFTNLTSSSLCSKQYTFKDMLNNKDGEKIFLSDVLVSKKKSFLEIGQTSEMQELLTVERQEQLQQYSHSPFKAVSKLKELHTTDNLLNTNQFNETSRNIGISLLNTYDSSDKNMFRMKDLATQAFFDKDEEHSNFINTYFQFQHLSINQFLQEFEKKLIQSINAFFEFHRDQLDFLTCFIADYFKDFVSIFHFLTPEVSIYLIELLKKVRSSKGILWPSSVTAAIIHPFASLYVNEKDHYLQLQHIDKNAFIYFTSYVFISTIKCQDCRMIYDGDFKTMIDFIEICLNGDDCRLLKNTILLFISFIHATGMILIENDLDKHTFIIYHPDDLFQQEIKINDSKTIKSIKDIRSIMEKQN</sequence>
<keyword evidence="7" id="KW-1185">Reference proteome</keyword>
<dbReference type="Proteomes" id="UP000682733">
    <property type="component" value="Unassembled WGS sequence"/>
</dbReference>
<evidence type="ECO:0000313" key="7">
    <source>
        <dbReference type="Proteomes" id="UP000663829"/>
    </source>
</evidence>
<evidence type="ECO:0000313" key="4">
    <source>
        <dbReference type="EMBL" id="CAF1323691.1"/>
    </source>
</evidence>
<accession>A0A815FDL0</accession>
<comment type="caution">
    <text evidence="4">The sequence shown here is derived from an EMBL/GenBank/DDBJ whole genome shotgun (WGS) entry which is preliminary data.</text>
</comment>
<dbReference type="InterPro" id="IPR027417">
    <property type="entry name" value="P-loop_NTPase"/>
</dbReference>
<dbReference type="Proteomes" id="UP000681722">
    <property type="component" value="Unassembled WGS sequence"/>
</dbReference>
<feature type="region of interest" description="Disordered" evidence="1">
    <location>
        <begin position="1"/>
        <end position="20"/>
    </location>
</feature>
<dbReference type="EMBL" id="CAJOBC010049116">
    <property type="protein sequence ID" value="CAF4171687.1"/>
    <property type="molecule type" value="Genomic_DNA"/>
</dbReference>
<dbReference type="Proteomes" id="UP000677228">
    <property type="component" value="Unassembled WGS sequence"/>
</dbReference>
<dbReference type="Gene3D" id="3.40.50.300">
    <property type="entry name" value="P-loop containing nucleotide triphosphate hydrolases"/>
    <property type="match status" value="1"/>
</dbReference>
<evidence type="ECO:0000313" key="5">
    <source>
        <dbReference type="EMBL" id="CAF3870175.1"/>
    </source>
</evidence>
<dbReference type="EMBL" id="CAJNOK010010104">
    <property type="protein sequence ID" value="CAF1106483.1"/>
    <property type="molecule type" value="Genomic_DNA"/>
</dbReference>
<dbReference type="OrthoDB" id="6693298at2759"/>
<organism evidence="4 7">
    <name type="scientific">Didymodactylos carnosus</name>
    <dbReference type="NCBI Taxonomy" id="1234261"/>
    <lineage>
        <taxon>Eukaryota</taxon>
        <taxon>Metazoa</taxon>
        <taxon>Spiralia</taxon>
        <taxon>Gnathifera</taxon>
        <taxon>Rotifera</taxon>
        <taxon>Eurotatoria</taxon>
        <taxon>Bdelloidea</taxon>
        <taxon>Philodinida</taxon>
        <taxon>Philodinidae</taxon>
        <taxon>Didymodactylos</taxon>
    </lineage>
</organism>
<protein>
    <recommendedName>
        <fullName evidence="2">NACHT domain-containing protein</fullName>
    </recommendedName>
</protein>
<evidence type="ECO:0000313" key="3">
    <source>
        <dbReference type="EMBL" id="CAF1106483.1"/>
    </source>
</evidence>
<evidence type="ECO:0000256" key="1">
    <source>
        <dbReference type="SAM" id="MobiDB-lite"/>
    </source>
</evidence>
<gene>
    <name evidence="4" type="ORF">GPM918_LOCUS29599</name>
    <name evidence="3" type="ORF">OVA965_LOCUS19550</name>
    <name evidence="6" type="ORF">SRO942_LOCUS30185</name>
    <name evidence="5" type="ORF">TMI583_LOCUS19619</name>
</gene>
<feature type="compositionally biased region" description="Basic residues" evidence="1">
    <location>
        <begin position="1"/>
        <end position="18"/>
    </location>
</feature>
<proteinExistence type="predicted"/>
<feature type="region of interest" description="Disordered" evidence="1">
    <location>
        <begin position="25"/>
        <end position="49"/>
    </location>
</feature>
<dbReference type="Pfam" id="PF05729">
    <property type="entry name" value="NACHT"/>
    <property type="match status" value="1"/>
</dbReference>